<dbReference type="InterPro" id="IPR051784">
    <property type="entry name" value="Nod_factor_ABC_transporter"/>
</dbReference>
<reference evidence="7 8" key="1">
    <citation type="submission" date="2023-07" db="EMBL/GenBank/DDBJ databases">
        <title>The novel representative of Negativicutes class, Anaeroselena agilis gen. nov. sp. nov.</title>
        <authorList>
            <person name="Prokofeva M.I."/>
            <person name="Elcheninov A.G."/>
            <person name="Klyukina A."/>
            <person name="Kublanov I.V."/>
            <person name="Frolov E.N."/>
            <person name="Podosokorskaya O.A."/>
        </authorList>
    </citation>
    <scope>NUCLEOTIDE SEQUENCE [LARGE SCALE GENOMIC DNA]</scope>
    <source>
        <strain evidence="7 8">4137-cl</strain>
    </source>
</reference>
<keyword evidence="2 5" id="KW-0812">Transmembrane</keyword>
<dbReference type="PIRSF" id="PIRSF006648">
    <property type="entry name" value="DrrB"/>
    <property type="match status" value="1"/>
</dbReference>
<dbReference type="Pfam" id="PF01061">
    <property type="entry name" value="ABC2_membrane"/>
    <property type="match status" value="1"/>
</dbReference>
<keyword evidence="8" id="KW-1185">Reference proteome</keyword>
<evidence type="ECO:0000256" key="5">
    <source>
        <dbReference type="RuleBase" id="RU361157"/>
    </source>
</evidence>
<feature type="transmembrane region" description="Helical" evidence="5">
    <location>
        <begin position="213"/>
        <end position="236"/>
    </location>
</feature>
<gene>
    <name evidence="7" type="ORF">Q4T40_13540</name>
</gene>
<feature type="transmembrane region" description="Helical" evidence="5">
    <location>
        <begin position="135"/>
        <end position="155"/>
    </location>
</feature>
<feature type="domain" description="ABC transmembrane type-2" evidence="6">
    <location>
        <begin position="20"/>
        <end position="246"/>
    </location>
</feature>
<evidence type="ECO:0000256" key="3">
    <source>
        <dbReference type="ARBA" id="ARBA00022989"/>
    </source>
</evidence>
<evidence type="ECO:0000256" key="4">
    <source>
        <dbReference type="ARBA" id="ARBA00023136"/>
    </source>
</evidence>
<comment type="similarity">
    <text evidence="5">Belongs to the ABC-2 integral membrane protein family.</text>
</comment>
<keyword evidence="5" id="KW-0813">Transport</keyword>
<evidence type="ECO:0000259" key="6">
    <source>
        <dbReference type="PROSITE" id="PS51012"/>
    </source>
</evidence>
<comment type="subcellular location">
    <subcellularLocation>
        <location evidence="5">Cell membrane</location>
        <topology evidence="5">Multi-pass membrane protein</topology>
    </subcellularLocation>
    <subcellularLocation>
        <location evidence="1">Membrane</location>
        <topology evidence="1">Multi-pass membrane protein</topology>
    </subcellularLocation>
</comment>
<evidence type="ECO:0000256" key="1">
    <source>
        <dbReference type="ARBA" id="ARBA00004141"/>
    </source>
</evidence>
<dbReference type="PROSITE" id="PS51012">
    <property type="entry name" value="ABC_TM2"/>
    <property type="match status" value="1"/>
</dbReference>
<accession>A0ABU3NZQ3</accession>
<dbReference type="EMBL" id="JAUOZS010000001">
    <property type="protein sequence ID" value="MDT8902272.1"/>
    <property type="molecule type" value="Genomic_DNA"/>
</dbReference>
<dbReference type="Proteomes" id="UP001254848">
    <property type="component" value="Unassembled WGS sequence"/>
</dbReference>
<keyword evidence="3 5" id="KW-1133">Transmembrane helix</keyword>
<dbReference type="PANTHER" id="PTHR43229">
    <property type="entry name" value="NODULATION PROTEIN J"/>
    <property type="match status" value="1"/>
</dbReference>
<feature type="transmembrane region" description="Helical" evidence="5">
    <location>
        <begin position="21"/>
        <end position="43"/>
    </location>
</feature>
<proteinExistence type="inferred from homology"/>
<sequence>MGALRVLNRHLRVFSRTWQHSAMFNVIEPLLYLAAFGFGMGSLVQDIGGMSYLEFLAPGMVTLSAMYAATFECSYGTFVRLHYQKTFLAMLAGPVTARDVILGEMLYGTLKSAVFGTVILAVVATLGLIRSPQALAIPLVLAVQGMVFAALAMWYTAFISNIDYLNYYITLAILPFFLFGGLFFPVGSLPAWVQTVNYINPLYHSVEACRALALGQAAAGLWVHVGLLALIGALVLPAPLRLMEKRLIH</sequence>
<evidence type="ECO:0000313" key="8">
    <source>
        <dbReference type="Proteomes" id="UP001254848"/>
    </source>
</evidence>
<evidence type="ECO:0000256" key="2">
    <source>
        <dbReference type="ARBA" id="ARBA00022692"/>
    </source>
</evidence>
<protein>
    <recommendedName>
        <fullName evidence="5">Transport permease protein</fullName>
    </recommendedName>
</protein>
<comment type="caution">
    <text evidence="5">Lacks conserved residue(s) required for the propagation of feature annotation.</text>
</comment>
<comment type="caution">
    <text evidence="7">The sequence shown here is derived from an EMBL/GenBank/DDBJ whole genome shotgun (WGS) entry which is preliminary data.</text>
</comment>
<dbReference type="RefSeq" id="WP_413780758.1">
    <property type="nucleotide sequence ID" value="NZ_JAUOZS010000001.1"/>
</dbReference>
<feature type="transmembrane region" description="Helical" evidence="5">
    <location>
        <begin position="167"/>
        <end position="193"/>
    </location>
</feature>
<evidence type="ECO:0000313" key="7">
    <source>
        <dbReference type="EMBL" id="MDT8902272.1"/>
    </source>
</evidence>
<feature type="transmembrane region" description="Helical" evidence="5">
    <location>
        <begin position="55"/>
        <end position="78"/>
    </location>
</feature>
<dbReference type="PANTHER" id="PTHR43229:SF2">
    <property type="entry name" value="NODULATION PROTEIN J"/>
    <property type="match status" value="1"/>
</dbReference>
<dbReference type="InterPro" id="IPR000412">
    <property type="entry name" value="ABC_2_transport"/>
</dbReference>
<keyword evidence="4 5" id="KW-0472">Membrane</keyword>
<dbReference type="InterPro" id="IPR047817">
    <property type="entry name" value="ABC2_TM_bact-type"/>
</dbReference>
<dbReference type="PRINTS" id="PR00164">
    <property type="entry name" value="ABC2TRNSPORT"/>
</dbReference>
<keyword evidence="5" id="KW-1003">Cell membrane</keyword>
<name>A0ABU3NZQ3_9FIRM</name>
<organism evidence="7 8">
    <name type="scientific">Anaeroselena agilis</name>
    <dbReference type="NCBI Taxonomy" id="3063788"/>
    <lineage>
        <taxon>Bacteria</taxon>
        <taxon>Bacillati</taxon>
        <taxon>Bacillota</taxon>
        <taxon>Negativicutes</taxon>
        <taxon>Acetonemataceae</taxon>
        <taxon>Anaeroselena</taxon>
    </lineage>
</organism>
<dbReference type="InterPro" id="IPR013525">
    <property type="entry name" value="ABC2_TM"/>
</dbReference>